<evidence type="ECO:0000313" key="3">
    <source>
        <dbReference type="Proteomes" id="UP001303222"/>
    </source>
</evidence>
<name>A0AAN6NQL6_9PEZI</name>
<reference evidence="2" key="1">
    <citation type="journal article" date="2023" name="Mol. Phylogenet. Evol.">
        <title>Genome-scale phylogeny and comparative genomics of the fungal order Sordariales.</title>
        <authorList>
            <person name="Hensen N."/>
            <person name="Bonometti L."/>
            <person name="Westerberg I."/>
            <person name="Brannstrom I.O."/>
            <person name="Guillou S."/>
            <person name="Cros-Aarteil S."/>
            <person name="Calhoun S."/>
            <person name="Haridas S."/>
            <person name="Kuo A."/>
            <person name="Mondo S."/>
            <person name="Pangilinan J."/>
            <person name="Riley R."/>
            <person name="LaButti K."/>
            <person name="Andreopoulos B."/>
            <person name="Lipzen A."/>
            <person name="Chen C."/>
            <person name="Yan M."/>
            <person name="Daum C."/>
            <person name="Ng V."/>
            <person name="Clum A."/>
            <person name="Steindorff A."/>
            <person name="Ohm R.A."/>
            <person name="Martin F."/>
            <person name="Silar P."/>
            <person name="Natvig D.O."/>
            <person name="Lalanne C."/>
            <person name="Gautier V."/>
            <person name="Ament-Velasquez S.L."/>
            <person name="Kruys A."/>
            <person name="Hutchinson M.I."/>
            <person name="Powell A.J."/>
            <person name="Barry K."/>
            <person name="Miller A.N."/>
            <person name="Grigoriev I.V."/>
            <person name="Debuchy R."/>
            <person name="Gladieux P."/>
            <person name="Hiltunen Thoren M."/>
            <person name="Johannesson H."/>
        </authorList>
    </citation>
    <scope>NUCLEOTIDE SEQUENCE</scope>
    <source>
        <strain evidence="2">CBS 626.80</strain>
    </source>
</reference>
<evidence type="ECO:0000256" key="1">
    <source>
        <dbReference type="SAM" id="MobiDB-lite"/>
    </source>
</evidence>
<proteinExistence type="predicted"/>
<protein>
    <submittedName>
        <fullName evidence="2">Uncharacterized protein</fullName>
    </submittedName>
</protein>
<feature type="region of interest" description="Disordered" evidence="1">
    <location>
        <begin position="1"/>
        <end position="49"/>
    </location>
</feature>
<dbReference type="EMBL" id="MU859192">
    <property type="protein sequence ID" value="KAK3950041.1"/>
    <property type="molecule type" value="Genomic_DNA"/>
</dbReference>
<sequence length="206" mass="22775">MAKTKTPTPNPASPAHKFPTPASPAYKFPTPGSPPAAGEPSEPNGVLGGEYWLQAGMPESDLDSTLGSDDESSTASIASSILCYRTINGHVKHAVNTGTASGLWAIDFADDLALVDIQIRFFDYIHVRFMTGAITDWDHLYEQAYRMTGIFPRGPSTLDQYGKLFEEAGRRLEMAAYLAHLRQGLKDKNIHAYWRWKIVYAQKPLE</sequence>
<reference evidence="2" key="2">
    <citation type="submission" date="2023-06" db="EMBL/GenBank/DDBJ databases">
        <authorList>
            <consortium name="Lawrence Berkeley National Laboratory"/>
            <person name="Mondo S.J."/>
            <person name="Hensen N."/>
            <person name="Bonometti L."/>
            <person name="Westerberg I."/>
            <person name="Brannstrom I.O."/>
            <person name="Guillou S."/>
            <person name="Cros-Aarteil S."/>
            <person name="Calhoun S."/>
            <person name="Haridas S."/>
            <person name="Kuo A."/>
            <person name="Pangilinan J."/>
            <person name="Riley R."/>
            <person name="Labutti K."/>
            <person name="Andreopoulos B."/>
            <person name="Lipzen A."/>
            <person name="Chen C."/>
            <person name="Yanf M."/>
            <person name="Daum C."/>
            <person name="Ng V."/>
            <person name="Clum A."/>
            <person name="Steindorff A."/>
            <person name="Ohm R."/>
            <person name="Martin F."/>
            <person name="Silar P."/>
            <person name="Natvig D."/>
            <person name="Lalanne C."/>
            <person name="Gautier V."/>
            <person name="Ament-Velasquez S.L."/>
            <person name="Kruys A."/>
            <person name="Hutchinson M.I."/>
            <person name="Powell A.J."/>
            <person name="Barry K."/>
            <person name="Miller A.N."/>
            <person name="Grigoriev I.V."/>
            <person name="Debuchy R."/>
            <person name="Gladieux P."/>
            <person name="Thoren M.H."/>
            <person name="Johannesson H."/>
        </authorList>
    </citation>
    <scope>NUCLEOTIDE SEQUENCE</scope>
    <source>
        <strain evidence="2">CBS 626.80</strain>
    </source>
</reference>
<comment type="caution">
    <text evidence="2">The sequence shown here is derived from an EMBL/GenBank/DDBJ whole genome shotgun (WGS) entry which is preliminary data.</text>
</comment>
<evidence type="ECO:0000313" key="2">
    <source>
        <dbReference type="EMBL" id="KAK3950041.1"/>
    </source>
</evidence>
<keyword evidence="3" id="KW-1185">Reference proteome</keyword>
<organism evidence="2 3">
    <name type="scientific">Pseudoneurospora amorphoporcata</name>
    <dbReference type="NCBI Taxonomy" id="241081"/>
    <lineage>
        <taxon>Eukaryota</taxon>
        <taxon>Fungi</taxon>
        <taxon>Dikarya</taxon>
        <taxon>Ascomycota</taxon>
        <taxon>Pezizomycotina</taxon>
        <taxon>Sordariomycetes</taxon>
        <taxon>Sordariomycetidae</taxon>
        <taxon>Sordariales</taxon>
        <taxon>Sordariaceae</taxon>
        <taxon>Pseudoneurospora</taxon>
    </lineage>
</organism>
<accession>A0AAN6NQL6</accession>
<dbReference type="Proteomes" id="UP001303222">
    <property type="component" value="Unassembled WGS sequence"/>
</dbReference>
<gene>
    <name evidence="2" type="ORF">QBC32DRAFT_372288</name>
</gene>
<dbReference type="AlphaFoldDB" id="A0AAN6NQL6"/>